<organism evidence="2 3">
    <name type="scientific">Actinomyces naeslundii (strain ATCC 12104 / DSM 43013 / CCUG 2238 / JCM 8349 / NCTC 10301 / Howell 279)</name>
    <dbReference type="NCBI Taxonomy" id="1115803"/>
    <lineage>
        <taxon>Bacteria</taxon>
        <taxon>Bacillati</taxon>
        <taxon>Actinomycetota</taxon>
        <taxon>Actinomycetes</taxon>
        <taxon>Actinomycetales</taxon>
        <taxon>Actinomycetaceae</taxon>
        <taxon>Actinomyces</taxon>
    </lineage>
</organism>
<feature type="region of interest" description="Disordered" evidence="1">
    <location>
        <begin position="117"/>
        <end position="148"/>
    </location>
</feature>
<sequence length="148" mass="16233">MDEEAREDKSMSTSAQSAFSRRSIARVTTDRPARYGRQLASHMGRKITAVWDDDATGSLTFDREGAVTGVVGISCHDGVLQLVLEADDEHLERLEHVVGIHLARFGAKDGLVVSWNHQDGTSGTTQGPLAPEDLERMRAEREARKTSS</sequence>
<proteinExistence type="predicted"/>
<dbReference type="EMBL" id="ALJK01000004">
    <property type="protein sequence ID" value="EJN86291.1"/>
    <property type="molecule type" value="Genomic_DNA"/>
</dbReference>
<dbReference type="Proteomes" id="UP000007814">
    <property type="component" value="Unassembled WGS sequence"/>
</dbReference>
<dbReference type="AlphaFoldDB" id="J3JLL5"/>
<accession>J3JLL5</accession>
<feature type="compositionally biased region" description="Polar residues" evidence="1">
    <location>
        <begin position="117"/>
        <end position="127"/>
    </location>
</feature>
<dbReference type="InterPro" id="IPR014543">
    <property type="entry name" value="UCP028291"/>
</dbReference>
<evidence type="ECO:0000313" key="2">
    <source>
        <dbReference type="EMBL" id="EJN86291.1"/>
    </source>
</evidence>
<name>J3JLL5_ACTNH</name>
<feature type="compositionally biased region" description="Polar residues" evidence="1">
    <location>
        <begin position="11"/>
        <end position="20"/>
    </location>
</feature>
<feature type="region of interest" description="Disordered" evidence="1">
    <location>
        <begin position="1"/>
        <end position="24"/>
    </location>
</feature>
<dbReference type="Pfam" id="PF09981">
    <property type="entry name" value="DUF2218"/>
    <property type="match status" value="1"/>
</dbReference>
<reference evidence="2 3" key="1">
    <citation type="submission" date="2012-07" db="EMBL/GenBank/DDBJ databases">
        <authorList>
            <person name="Durkin A.S."/>
            <person name="McCorrison J."/>
            <person name="Torralba M."/>
            <person name="Gillis M."/>
            <person name="Methe B."/>
            <person name="Sutton G."/>
            <person name="Nelson K.E."/>
        </authorList>
    </citation>
    <scope>NUCLEOTIDE SEQUENCE [LARGE SCALE GENOMIC DNA]</scope>
    <source>
        <strain evidence="3">ATCC 12104 / DSM 43013 / CCUG 2238 / JCM 8349 / NCTC 10301 / Howell 279</strain>
    </source>
</reference>
<protein>
    <submittedName>
        <fullName evidence="2">PF09981 family protein</fullName>
    </submittedName>
</protein>
<comment type="caution">
    <text evidence="2">The sequence shown here is derived from an EMBL/GenBank/DDBJ whole genome shotgun (WGS) entry which is preliminary data.</text>
</comment>
<dbReference type="Gene3D" id="3.30.310.50">
    <property type="entry name" value="Alpha-D-phosphohexomutase, C-terminal domain"/>
    <property type="match status" value="1"/>
</dbReference>
<feature type="compositionally biased region" description="Basic and acidic residues" evidence="1">
    <location>
        <begin position="1"/>
        <end position="10"/>
    </location>
</feature>
<dbReference type="PATRIC" id="fig|1115803.3.peg.34"/>
<evidence type="ECO:0000256" key="1">
    <source>
        <dbReference type="SAM" id="MobiDB-lite"/>
    </source>
</evidence>
<evidence type="ECO:0000313" key="3">
    <source>
        <dbReference type="Proteomes" id="UP000007814"/>
    </source>
</evidence>
<gene>
    <name evidence="2" type="ORF">HMPREF1129_2416</name>
</gene>
<dbReference type="eggNOG" id="COG3553">
    <property type="taxonomic scope" value="Bacteria"/>
</dbReference>
<feature type="compositionally biased region" description="Basic and acidic residues" evidence="1">
    <location>
        <begin position="133"/>
        <end position="148"/>
    </location>
</feature>